<evidence type="ECO:0000313" key="2">
    <source>
        <dbReference type="EMBL" id="VBB29649.1"/>
    </source>
</evidence>
<sequence>MSSWLTFFRLRKVEGEEGDNSTEEMGATPLNLSILHELDEEQQAHIREVFRRAEQSHKEVRVVLNKRKLSRLSDARFRGIADENEQFFTVRNESFVQMDSLPETIEVREASDSLLNSKCNCSESSTVGSKDTKDSSIEQPGYFTQSIKQLSKQLYRWISSLDDDGGDILTSARKLARFSTPLNIERNTDFAKYVSKMSHEICTLAIADSVCKIVLDQYCHWLCTVIFTAVYNELKLKYGTDAEIDRYCSELTINIFKSVYLNALELLCGQEQPHTTWSGSDHNVHTALLRASSTTFKKSISCECIQSLARLIDQESTLYRYSELDDDCEEEFCYVLLEEDKEKLSQELRSALQNFAEKLWIHILALVLADVMLKKQGSVLQEKFSEANLTSSVQENIQEERQNSFSSIDDYGNLDDSSCSVSSDEFVNEYTLLDNENRGLRLYMKQQVDGKMSPPLTLYEVDPTRDIYLNPLLTDIYETRKQSKPESGGSSGSEFSETEWNTRQQLDSESYHSESSCEEKSTSTATEQLSNNEGTGNTEAMKYIEQIIKEAEYIVSDEATSKTTQNGKIYGQEKNMDNLEIDLISLEEWSSSTLSAMIQHVKSIFDGEVKLGHHIDPDLECLDSRTLNETLKSKNSIYNRKIKENGRKNVLVGEEQSSTCSESLSDLTTEITNNYYEFEEDNIENIPNQIHEPLESRFSTYENRPLNDLRLVPEMESQDYRDESFCRFNNFKDEKFESCSKFDELNNTEEVVTQFSIDKKLTYEDNFGDLFNSDLDERHPIFRKQKSDSISTEKFDETTSITSGFLDETYSDNDIVMKRRKNEDGQSFIVEEQEWSESEKEKSHKKFQIQEMNLMKFEKDEIKSEELPTTEITKLEDQKMHYHDQQKIDGLHTVMSSAVYSKVRTYEVDAKSGAKSSTFQSDTIVSTDSVSTVVSKAAFTTDSLRNENQQMKEKLEYIANVAHPPAECCQDFKSTTIEDAVGNKPEMLTFGLKKTTSDGCDRLNDSAKYILDAMIPRKQLSTKERTEHITNINSAVEKEIDATFEESEFELTQDELEHIARVSCMAEEAFGKLQALQNPQTKLPTDKDLVEDEGRIISDYEEYNVKEAEEFSEQSQSKTSSATSGPDSPQ</sequence>
<feature type="compositionally biased region" description="Polar residues" evidence="1">
    <location>
        <begin position="528"/>
        <end position="537"/>
    </location>
</feature>
<protein>
    <submittedName>
        <fullName evidence="2">Uncharacterized protein</fullName>
    </submittedName>
</protein>
<feature type="region of interest" description="Disordered" evidence="1">
    <location>
        <begin position="480"/>
        <end position="537"/>
    </location>
</feature>
<keyword evidence="3" id="KW-1185">Reference proteome</keyword>
<feature type="compositionally biased region" description="Basic and acidic residues" evidence="1">
    <location>
        <begin position="1100"/>
        <end position="1109"/>
    </location>
</feature>
<gene>
    <name evidence="2" type="ORF">NAV_LOCUS4449</name>
</gene>
<dbReference type="AlphaFoldDB" id="A0A498SLP4"/>
<dbReference type="STRING" id="6277.A0A498SLP4"/>
<dbReference type="Proteomes" id="UP000276991">
    <property type="component" value="Unassembled WGS sequence"/>
</dbReference>
<feature type="compositionally biased region" description="Basic and acidic residues" evidence="1">
    <location>
        <begin position="509"/>
        <end position="521"/>
    </location>
</feature>
<feature type="region of interest" description="Disordered" evidence="1">
    <location>
        <begin position="1100"/>
        <end position="1130"/>
    </location>
</feature>
<organism evidence="2 3">
    <name type="scientific">Acanthocheilonema viteae</name>
    <name type="common">Filarial nematode worm</name>
    <name type="synonym">Dipetalonema viteae</name>
    <dbReference type="NCBI Taxonomy" id="6277"/>
    <lineage>
        <taxon>Eukaryota</taxon>
        <taxon>Metazoa</taxon>
        <taxon>Ecdysozoa</taxon>
        <taxon>Nematoda</taxon>
        <taxon>Chromadorea</taxon>
        <taxon>Rhabditida</taxon>
        <taxon>Spirurina</taxon>
        <taxon>Spiruromorpha</taxon>
        <taxon>Filarioidea</taxon>
        <taxon>Onchocercidae</taxon>
        <taxon>Acanthocheilonema</taxon>
    </lineage>
</organism>
<evidence type="ECO:0000313" key="3">
    <source>
        <dbReference type="Proteomes" id="UP000276991"/>
    </source>
</evidence>
<dbReference type="OrthoDB" id="5828491at2759"/>
<evidence type="ECO:0000256" key="1">
    <source>
        <dbReference type="SAM" id="MobiDB-lite"/>
    </source>
</evidence>
<accession>A0A498SLP4</accession>
<feature type="compositionally biased region" description="Polar residues" evidence="1">
    <location>
        <begin position="498"/>
        <end position="507"/>
    </location>
</feature>
<name>A0A498SLP4_ACAVI</name>
<feature type="compositionally biased region" description="Polar residues" evidence="1">
    <location>
        <begin position="1113"/>
        <end position="1130"/>
    </location>
</feature>
<dbReference type="EMBL" id="UPTC01000662">
    <property type="protein sequence ID" value="VBB29649.1"/>
    <property type="molecule type" value="Genomic_DNA"/>
</dbReference>
<feature type="compositionally biased region" description="Low complexity" evidence="1">
    <location>
        <begin position="486"/>
        <end position="495"/>
    </location>
</feature>
<reference evidence="2 3" key="1">
    <citation type="submission" date="2018-08" db="EMBL/GenBank/DDBJ databases">
        <authorList>
            <person name="Laetsch R D."/>
            <person name="Stevens L."/>
            <person name="Kumar S."/>
            <person name="Blaxter L. M."/>
        </authorList>
    </citation>
    <scope>NUCLEOTIDE SEQUENCE [LARGE SCALE GENOMIC DNA]</scope>
</reference>
<proteinExistence type="predicted"/>
<feature type="non-terminal residue" evidence="2">
    <location>
        <position position="1130"/>
    </location>
</feature>